<dbReference type="PANTHER" id="PTHR33204:SF18">
    <property type="entry name" value="TRANSCRIPTIONAL REGULATORY PROTEIN"/>
    <property type="match status" value="1"/>
</dbReference>
<evidence type="ECO:0000256" key="2">
    <source>
        <dbReference type="ARBA" id="ARBA00023125"/>
    </source>
</evidence>
<dbReference type="OrthoDB" id="9791143at2"/>
<proteinExistence type="predicted"/>
<dbReference type="Gene3D" id="1.10.10.10">
    <property type="entry name" value="Winged helix-like DNA-binding domain superfamily/Winged helix DNA-binding domain"/>
    <property type="match status" value="1"/>
</dbReference>
<dbReference type="InterPro" id="IPR036388">
    <property type="entry name" value="WH-like_DNA-bd_sf"/>
</dbReference>
<dbReference type="InterPro" id="IPR036390">
    <property type="entry name" value="WH_DNA-bd_sf"/>
</dbReference>
<name>A0A3T1D827_9BACL</name>
<evidence type="ECO:0000313" key="6">
    <source>
        <dbReference type="Proteomes" id="UP000289856"/>
    </source>
</evidence>
<organism evidence="5 6">
    <name type="scientific">Cohnella abietis</name>
    <dbReference type="NCBI Taxonomy" id="2507935"/>
    <lineage>
        <taxon>Bacteria</taxon>
        <taxon>Bacillati</taxon>
        <taxon>Bacillota</taxon>
        <taxon>Bacilli</taxon>
        <taxon>Bacillales</taxon>
        <taxon>Paenibacillaceae</taxon>
        <taxon>Cohnella</taxon>
    </lineage>
</organism>
<evidence type="ECO:0000256" key="1">
    <source>
        <dbReference type="ARBA" id="ARBA00023015"/>
    </source>
</evidence>
<dbReference type="PROSITE" id="PS51118">
    <property type="entry name" value="HTH_HXLR"/>
    <property type="match status" value="1"/>
</dbReference>
<dbReference type="InterPro" id="IPR002577">
    <property type="entry name" value="HTH_HxlR"/>
</dbReference>
<reference evidence="5 6" key="1">
    <citation type="submission" date="2019-01" db="EMBL/GenBank/DDBJ databases">
        <title>Complete genome sequence of Cohnella hallensis HS21 isolated from Korean fir (Abies koreana) rhizospheric soil.</title>
        <authorList>
            <person name="Jiang L."/>
            <person name="Kang S.W."/>
            <person name="Kim S."/>
            <person name="Jung J."/>
            <person name="Kim C.Y."/>
            <person name="Kim D.H."/>
            <person name="Kim S.W."/>
            <person name="Lee J."/>
        </authorList>
    </citation>
    <scope>NUCLEOTIDE SEQUENCE [LARGE SCALE GENOMIC DNA]</scope>
    <source>
        <strain evidence="5 6">HS21</strain>
    </source>
</reference>
<dbReference type="Proteomes" id="UP000289856">
    <property type="component" value="Chromosome"/>
</dbReference>
<keyword evidence="6" id="KW-1185">Reference proteome</keyword>
<feature type="domain" description="HTH hxlR-type" evidence="4">
    <location>
        <begin position="10"/>
        <end position="108"/>
    </location>
</feature>
<keyword evidence="2" id="KW-0238">DNA-binding</keyword>
<dbReference type="SUPFAM" id="SSF46785">
    <property type="entry name" value="Winged helix' DNA-binding domain"/>
    <property type="match status" value="1"/>
</dbReference>
<evidence type="ECO:0000313" key="5">
    <source>
        <dbReference type="EMBL" id="BBI34236.1"/>
    </source>
</evidence>
<dbReference type="RefSeq" id="WP_130611236.1">
    <property type="nucleotide sequence ID" value="NZ_AP019400.1"/>
</dbReference>
<accession>A0A3T1D827</accession>
<dbReference type="EMBL" id="AP019400">
    <property type="protein sequence ID" value="BBI34236.1"/>
    <property type="molecule type" value="Genomic_DNA"/>
</dbReference>
<keyword evidence="3" id="KW-0804">Transcription</keyword>
<dbReference type="PANTHER" id="PTHR33204">
    <property type="entry name" value="TRANSCRIPTIONAL REGULATOR, MARR FAMILY"/>
    <property type="match status" value="1"/>
</dbReference>
<keyword evidence="1" id="KW-0805">Transcription regulation</keyword>
<evidence type="ECO:0000256" key="3">
    <source>
        <dbReference type="ARBA" id="ARBA00023163"/>
    </source>
</evidence>
<sequence>MNTLIEEKRNNHVCEVLQVLGSKWGFAIISELYTSPRRFNQLQRELAPIHTQSLTDTLRLLEQTKLVQRQVFPTVPVSVEYSLTEKGNDFQTVIKEMNNYAIKWDTQR</sequence>
<gene>
    <name evidence="5" type="ORF">KCTCHS21_36350</name>
</gene>
<dbReference type="AlphaFoldDB" id="A0A3T1D827"/>
<dbReference type="KEGG" id="cohn:KCTCHS21_36350"/>
<dbReference type="Pfam" id="PF01638">
    <property type="entry name" value="HxlR"/>
    <property type="match status" value="1"/>
</dbReference>
<protein>
    <submittedName>
        <fullName evidence="5">Transcriptional regulator</fullName>
    </submittedName>
</protein>
<dbReference type="GO" id="GO:0003677">
    <property type="term" value="F:DNA binding"/>
    <property type="evidence" value="ECO:0007669"/>
    <property type="project" value="UniProtKB-KW"/>
</dbReference>
<evidence type="ECO:0000259" key="4">
    <source>
        <dbReference type="PROSITE" id="PS51118"/>
    </source>
</evidence>